<dbReference type="Pfam" id="PF09997">
    <property type="entry name" value="DUF2238"/>
    <property type="match status" value="1"/>
</dbReference>
<accession>A0ABP8IW14</accession>
<comment type="caution">
    <text evidence="2">The sequence shown here is derived from an EMBL/GenBank/DDBJ whole genome shotgun (WGS) entry which is preliminary data.</text>
</comment>
<reference evidence="3" key="1">
    <citation type="journal article" date="2019" name="Int. J. Syst. Evol. Microbiol.">
        <title>The Global Catalogue of Microorganisms (GCM) 10K type strain sequencing project: providing services to taxonomists for standard genome sequencing and annotation.</title>
        <authorList>
            <consortium name="The Broad Institute Genomics Platform"/>
            <consortium name="The Broad Institute Genome Sequencing Center for Infectious Disease"/>
            <person name="Wu L."/>
            <person name="Ma J."/>
        </authorList>
    </citation>
    <scope>NUCLEOTIDE SEQUENCE [LARGE SCALE GENOMIC DNA]</scope>
    <source>
        <strain evidence="3">JCM 17924</strain>
    </source>
</reference>
<feature type="transmembrane region" description="Helical" evidence="1">
    <location>
        <begin position="25"/>
        <end position="46"/>
    </location>
</feature>
<evidence type="ECO:0000256" key="1">
    <source>
        <dbReference type="SAM" id="Phobius"/>
    </source>
</evidence>
<keyword evidence="1" id="KW-0472">Membrane</keyword>
<dbReference type="InterPro" id="IPR058534">
    <property type="entry name" value="YjdF"/>
</dbReference>
<organism evidence="2 3">
    <name type="scientific">Hymenobacter koreensis</name>
    <dbReference type="NCBI Taxonomy" id="1084523"/>
    <lineage>
        <taxon>Bacteria</taxon>
        <taxon>Pseudomonadati</taxon>
        <taxon>Bacteroidota</taxon>
        <taxon>Cytophagia</taxon>
        <taxon>Cytophagales</taxon>
        <taxon>Hymenobacteraceae</taxon>
        <taxon>Hymenobacter</taxon>
    </lineage>
</organism>
<evidence type="ECO:0000313" key="3">
    <source>
        <dbReference type="Proteomes" id="UP001500454"/>
    </source>
</evidence>
<dbReference type="EMBL" id="BAABHA010000002">
    <property type="protein sequence ID" value="GAA4376467.1"/>
    <property type="molecule type" value="Genomic_DNA"/>
</dbReference>
<dbReference type="Proteomes" id="UP001500454">
    <property type="component" value="Unassembled WGS sequence"/>
</dbReference>
<feature type="transmembrane region" description="Helical" evidence="1">
    <location>
        <begin position="146"/>
        <end position="166"/>
    </location>
</feature>
<feature type="transmembrane region" description="Helical" evidence="1">
    <location>
        <begin position="52"/>
        <end position="70"/>
    </location>
</feature>
<dbReference type="PIRSF" id="PIRSF020606">
    <property type="entry name" value="UCP020606"/>
    <property type="match status" value="1"/>
</dbReference>
<keyword evidence="3" id="KW-1185">Reference proteome</keyword>
<gene>
    <name evidence="2" type="ORF">GCM10023186_10380</name>
</gene>
<evidence type="ECO:0000313" key="2">
    <source>
        <dbReference type="EMBL" id="GAA4376467.1"/>
    </source>
</evidence>
<feature type="transmembrane region" description="Helical" evidence="1">
    <location>
        <begin position="116"/>
        <end position="134"/>
    </location>
</feature>
<keyword evidence="1" id="KW-1133">Transmembrane helix</keyword>
<keyword evidence="1" id="KW-0812">Transmembrane</keyword>
<feature type="transmembrane region" description="Helical" evidence="1">
    <location>
        <begin position="77"/>
        <end position="96"/>
    </location>
</feature>
<name>A0ABP8IW14_9BACT</name>
<dbReference type="InterPro" id="IPR014509">
    <property type="entry name" value="YjdF-like"/>
</dbReference>
<protein>
    <submittedName>
        <fullName evidence="2">DUF2238 domain-containing protein</fullName>
    </submittedName>
</protein>
<sequence length="227" mass="25246">MRPQAGLSGLTSYSMSVPTPSRASWFPKLLLGAYLALFTALAITPYSRSTWVAENLPIVLIVAVLVVLYLRGTRFSNLAYALMSVLIFLHTIGGHYTFERVPFEWFNQLFGFQRNMYDRVAHVSVGFFAFAILEQIDRTNTIRVRWVAYSFALCVIGTVAMSYEVIEWLYADMSDPTAGAAFLGSQGDIWDAQKDMLADTSGAVLALAIYAIRSPFRTATPERNAVA</sequence>
<proteinExistence type="predicted"/>